<dbReference type="PANTHER" id="PTHR11705">
    <property type="entry name" value="PROTEASE FAMILY M14 CARBOXYPEPTIDASE A,B"/>
    <property type="match status" value="1"/>
</dbReference>
<keyword evidence="4" id="KW-0378">Hydrolase</keyword>
<dbReference type="InterPro" id="IPR000834">
    <property type="entry name" value="Peptidase_M14"/>
</dbReference>
<keyword evidence="8" id="KW-0812">Transmembrane</keyword>
<dbReference type="Pfam" id="PF00246">
    <property type="entry name" value="Peptidase_M14"/>
    <property type="match status" value="1"/>
</dbReference>
<dbReference type="HOGENOM" id="CLU_936091_0_0_9"/>
<reference evidence="11" key="1">
    <citation type="submission" date="2014-07" db="EMBL/GenBank/DDBJ databases">
        <authorList>
            <person name="Wibberg D."/>
        </authorList>
    </citation>
    <scope>NUCLEOTIDE SEQUENCE [LARGE SCALE GENOMIC DNA]</scope>
    <source>
        <strain evidence="11">DG5</strain>
    </source>
</reference>
<dbReference type="KEGG" id="ccel:CCDG5_1150"/>
<evidence type="ECO:0000256" key="1">
    <source>
        <dbReference type="ARBA" id="ARBA00001947"/>
    </source>
</evidence>
<keyword evidence="11" id="KW-1185">Reference proteome</keyword>
<evidence type="ECO:0000256" key="4">
    <source>
        <dbReference type="ARBA" id="ARBA00022801"/>
    </source>
</evidence>
<comment type="similarity">
    <text evidence="2 7">Belongs to the peptidase M14 family.</text>
</comment>
<dbReference type="EMBL" id="LM995447">
    <property type="protein sequence ID" value="CDZ24267.1"/>
    <property type="molecule type" value="Genomic_DNA"/>
</dbReference>
<dbReference type="Gene3D" id="3.40.630.10">
    <property type="entry name" value="Zn peptidases"/>
    <property type="match status" value="1"/>
</dbReference>
<comment type="caution">
    <text evidence="7">Lacks conserved residue(s) required for the propagation of feature annotation.</text>
</comment>
<dbReference type="PROSITE" id="PS52035">
    <property type="entry name" value="PEPTIDASE_M14"/>
    <property type="match status" value="1"/>
</dbReference>
<dbReference type="GO" id="GO:0004181">
    <property type="term" value="F:metallocarboxypeptidase activity"/>
    <property type="evidence" value="ECO:0007669"/>
    <property type="project" value="InterPro"/>
</dbReference>
<accession>A0A078KP08</accession>
<feature type="domain" description="Peptidase M14" evidence="9">
    <location>
        <begin position="33"/>
        <end position="289"/>
    </location>
</feature>
<dbReference type="AlphaFoldDB" id="A0A078KP08"/>
<keyword evidence="6" id="KW-0482">Metalloprotease</keyword>
<keyword evidence="8" id="KW-0472">Membrane</keyword>
<dbReference type="Proteomes" id="UP000032431">
    <property type="component" value="Chromosome I"/>
</dbReference>
<keyword evidence="8" id="KW-1133">Transmembrane helix</keyword>
<evidence type="ECO:0000256" key="6">
    <source>
        <dbReference type="ARBA" id="ARBA00023049"/>
    </source>
</evidence>
<evidence type="ECO:0000313" key="11">
    <source>
        <dbReference type="Proteomes" id="UP000032431"/>
    </source>
</evidence>
<evidence type="ECO:0000256" key="2">
    <source>
        <dbReference type="ARBA" id="ARBA00005988"/>
    </source>
</evidence>
<keyword evidence="3" id="KW-0645">Protease</keyword>
<proteinExistence type="inferred from homology"/>
<dbReference type="GO" id="GO:0008270">
    <property type="term" value="F:zinc ion binding"/>
    <property type="evidence" value="ECO:0007669"/>
    <property type="project" value="InterPro"/>
</dbReference>
<dbReference type="GO" id="GO:0005615">
    <property type="term" value="C:extracellular space"/>
    <property type="evidence" value="ECO:0007669"/>
    <property type="project" value="TreeGrafter"/>
</dbReference>
<dbReference type="SUPFAM" id="SSF53187">
    <property type="entry name" value="Zn-dependent exopeptidases"/>
    <property type="match status" value="1"/>
</dbReference>
<dbReference type="STRING" id="29343.CCDG5_1150"/>
<sequence length="289" mass="32228">MSLYKSFFSFGIVVVSAIIVCFLLYPLESTGEKPNKKVQTSTLEYTPKTILTQDTSIEDYGQIVYGKSGLGADLVCTKISPTNVAKHKVLMGFEIHGYEDLAPKDGQVLVKIGNQIADYFKNNRDKLGNTELYIISSLNPDGLSNGKTNNGIGRCQVSLGVDMNRDFDYCFKVYNQKRNHTLKKPFATPETQALKELVESLNPDVVIDCHGWGNMFIGDASLAKYFKDSLKITSQRNFTSSNHGYFSAWATTTGAKGMLIEYPKKAYSHSEEYANRTIEGIKKLVKSFN</sequence>
<feature type="transmembrane region" description="Helical" evidence="8">
    <location>
        <begin position="6"/>
        <end position="27"/>
    </location>
</feature>
<evidence type="ECO:0000259" key="9">
    <source>
        <dbReference type="PROSITE" id="PS52035"/>
    </source>
</evidence>
<dbReference type="CDD" id="cd00596">
    <property type="entry name" value="Peptidase_M14_like"/>
    <property type="match status" value="1"/>
</dbReference>
<evidence type="ECO:0000256" key="3">
    <source>
        <dbReference type="ARBA" id="ARBA00022670"/>
    </source>
</evidence>
<organism evidence="10 11">
    <name type="scientific">[Clostridium] cellulosi</name>
    <dbReference type="NCBI Taxonomy" id="29343"/>
    <lineage>
        <taxon>Bacteria</taxon>
        <taxon>Bacillati</taxon>
        <taxon>Bacillota</taxon>
        <taxon>Clostridia</taxon>
        <taxon>Eubacteriales</taxon>
        <taxon>Oscillospiraceae</taxon>
        <taxon>Oscillospiraceae incertae sedis</taxon>
    </lineage>
</organism>
<comment type="cofactor">
    <cofactor evidence="1">
        <name>Zn(2+)</name>
        <dbReference type="ChEBI" id="CHEBI:29105"/>
    </cofactor>
</comment>
<evidence type="ECO:0000313" key="10">
    <source>
        <dbReference type="EMBL" id="CDZ24267.1"/>
    </source>
</evidence>
<evidence type="ECO:0000256" key="5">
    <source>
        <dbReference type="ARBA" id="ARBA00022833"/>
    </source>
</evidence>
<dbReference type="OrthoDB" id="1938689at2"/>
<dbReference type="GO" id="GO:0006508">
    <property type="term" value="P:proteolysis"/>
    <property type="evidence" value="ECO:0007669"/>
    <property type="project" value="UniProtKB-KW"/>
</dbReference>
<gene>
    <name evidence="10" type="ORF">CCDG5_1150</name>
</gene>
<dbReference type="PATRIC" id="fig|29343.3.peg.1209"/>
<dbReference type="PANTHER" id="PTHR11705:SF143">
    <property type="entry name" value="SLL0236 PROTEIN"/>
    <property type="match status" value="1"/>
</dbReference>
<keyword evidence="5" id="KW-0862">Zinc</keyword>
<protein>
    <recommendedName>
        <fullName evidence="9">Peptidase M14 domain-containing protein</fullName>
    </recommendedName>
</protein>
<evidence type="ECO:0000256" key="8">
    <source>
        <dbReference type="SAM" id="Phobius"/>
    </source>
</evidence>
<name>A0A078KP08_9FIRM</name>
<evidence type="ECO:0000256" key="7">
    <source>
        <dbReference type="PROSITE-ProRule" id="PRU01379"/>
    </source>
</evidence>